<organism evidence="1 2">
    <name type="scientific">Cordylochernes scorpioides</name>
    <dbReference type="NCBI Taxonomy" id="51811"/>
    <lineage>
        <taxon>Eukaryota</taxon>
        <taxon>Metazoa</taxon>
        <taxon>Ecdysozoa</taxon>
        <taxon>Arthropoda</taxon>
        <taxon>Chelicerata</taxon>
        <taxon>Arachnida</taxon>
        <taxon>Pseudoscorpiones</taxon>
        <taxon>Cheliferoidea</taxon>
        <taxon>Chernetidae</taxon>
        <taxon>Cordylochernes</taxon>
    </lineage>
</organism>
<gene>
    <name evidence="1" type="ORF">LAZ67_19001475</name>
</gene>
<dbReference type="PANTHER" id="PTHR47331:SF2">
    <property type="match status" value="1"/>
</dbReference>
<proteinExistence type="predicted"/>
<dbReference type="EMBL" id="CP092881">
    <property type="protein sequence ID" value="UYV80707.1"/>
    <property type="molecule type" value="Genomic_DNA"/>
</dbReference>
<protein>
    <submittedName>
        <fullName evidence="1">Uncharacterized protein</fullName>
    </submittedName>
</protein>
<reference evidence="1 2" key="1">
    <citation type="submission" date="2022-01" db="EMBL/GenBank/DDBJ databases">
        <title>A chromosomal length assembly of Cordylochernes scorpioides.</title>
        <authorList>
            <person name="Zeh D."/>
            <person name="Zeh J."/>
        </authorList>
    </citation>
    <scope>NUCLEOTIDE SEQUENCE [LARGE SCALE GENOMIC DNA]</scope>
    <source>
        <strain evidence="1">IN4F17</strain>
        <tissue evidence="1">Whole Body</tissue>
    </source>
</reference>
<evidence type="ECO:0000313" key="1">
    <source>
        <dbReference type="EMBL" id="UYV80707.1"/>
    </source>
</evidence>
<dbReference type="PANTHER" id="PTHR47331">
    <property type="entry name" value="PHD-TYPE DOMAIN-CONTAINING PROTEIN"/>
    <property type="match status" value="1"/>
</dbReference>
<evidence type="ECO:0000313" key="2">
    <source>
        <dbReference type="Proteomes" id="UP001235939"/>
    </source>
</evidence>
<name>A0ABY6LJX4_9ARAC</name>
<keyword evidence="2" id="KW-1185">Reference proteome</keyword>
<sequence length="231" mass="26276">MCSTRGLLHMFETIRGLTTFKWKSPLIKLNPFLDKGGLLRVGGRLDNTFLSFDQKHPISLPKAHYITQLTITCRCTINSISLREKYWIPSGRCLVKQILFKCIKCARFRTKPVQQLMGNLPTSLINWTRPLTKIGIDFYHHRNYYYCRQSQSDTSLPPDTRGIQGGTKRRWSGCSQLVRLQWIFSDRARSVLDLTAALVAAVLVPPYLRGFMQDAELSLVNPQLSPGSGAT</sequence>
<accession>A0ABY6LJX4</accession>
<dbReference type="Proteomes" id="UP001235939">
    <property type="component" value="Chromosome 19"/>
</dbReference>